<accession>A0A3N4L6U2</accession>
<sequence length="1185" mass="133854">MKPSASSTSSTRYRAHAPGAPPDITDQPRSYSTRSRGSGIRHIGDPRDQEYEYSSVGTLPVTDYGPYDPRIYGHSVEHQAIEHHSYPNGHYHSAPPPVQGIPPHQYEYAPHSSYPNSHNAHPQAYPPQHQITYPNYESHIPHPQSLQQHPSYTSSQSLTPYSSGYSHHPHSHHPSTSRSSDLSQYSLSRQKSQRFRIEQEGGNLIVLPSKEAPTPSHSSHSSTSLSSPVFSPLALPAPPGPLKPPTKRWPPTTYQTGLTPNEAKVFISEGAPTFQGELREITNGPRGHFHLFAFAGDQWDEESDTAAFQSDSFCDMSSSPEGKQTDALERPAMGHAFGIYPGTVTLSYYVASFGSTFRGSEVAARGKVRKLTMLYVLDRLRRLQENGVEEDPYELHHHLYENLLHDTRKYEHPHTQFSLDTQISDLVAALCRPSWVDFSLIENQTIARFLSDPTPGVANSFFHQLLLSVELYLRINARDKTSMALKPLADMPEKIRWDLILAQRWLENVEVEPPKTVKGPNGKRQKSNISFKFPNKKNQIEALRNFAWTLKWPNMHEVEYTLSEEDNPEELLEDKSNNCMSWFTGLLLPGKSMSWVLMNALTDCDPDVPEDFHNLSPTTPNIGMQYRGHTYWSWESIVGKVLGAAFGVSQIAGWVGPCAASADLDRSEMAVINQAPPRGNRITPSDVRAMAHNSDPLGGHHSTYLVDDFILLEAHEEDAVDSIRIERLNFSPAACNPKGIHAIGHGENGEVEKKPIVIFDASITFAITVDHRARSWKVSLRYDTPFIAAYPCQSGPHVLFCEYRYRMARVDTLVDIQNWGSSGGDNESSLDDEESESNMGVEEVLVVEAYGVTDNEVFARAWCAFWGLPAITADINKTCVACAIREAYAALVSVVILTNRGNIDEQKLKLSRYLRLRWKILYVHPVATGAAKTCTVVDRHQEDQDLTLYGSWFCPFVQRVWLVLEEKKVPYKWVEVNPYVYNKPDSLMKINPRGFVPTLEHDGKALYKSSVICEFIEDAYPDHQKLLPVDAYDRAYSRLWSDFVSTRMVLAFHRYLQFLPATDLPGLEEKIKEYLDTLLTFSKAMREPKEGGFFFGGSNPMMVDLIAAHWLQRFWVLDEYKGPFFVPQTTEWKRWNAWAKSLSDLKSYNETGSDKEPTRKLYKRYADNTAQSEVAKAIRAGRGMP</sequence>
<feature type="compositionally biased region" description="Polar residues" evidence="1">
    <location>
        <begin position="144"/>
        <end position="158"/>
    </location>
</feature>
<evidence type="ECO:0000256" key="1">
    <source>
        <dbReference type="SAM" id="MobiDB-lite"/>
    </source>
</evidence>
<dbReference type="PANTHER" id="PTHR42345">
    <property type="entry name" value="TPR_REGION DOMAIN-CONTAINING PROTEIN"/>
    <property type="match status" value="1"/>
</dbReference>
<proteinExistence type="predicted"/>
<dbReference type="InterPro" id="IPR010987">
    <property type="entry name" value="Glutathione-S-Trfase_C-like"/>
</dbReference>
<evidence type="ECO:0000259" key="2">
    <source>
        <dbReference type="PROSITE" id="PS50404"/>
    </source>
</evidence>
<dbReference type="Pfam" id="PF13410">
    <property type="entry name" value="GST_C_2"/>
    <property type="match status" value="1"/>
</dbReference>
<protein>
    <recommendedName>
        <fullName evidence="6">GST N-terminal domain-containing protein</fullName>
    </recommendedName>
</protein>
<dbReference type="EMBL" id="ML119106">
    <property type="protein sequence ID" value="RPB17202.1"/>
    <property type="molecule type" value="Genomic_DNA"/>
</dbReference>
<feature type="region of interest" description="Disordered" evidence="1">
    <location>
        <begin position="207"/>
        <end position="231"/>
    </location>
</feature>
<feature type="compositionally biased region" description="Low complexity" evidence="1">
    <location>
        <begin position="176"/>
        <end position="190"/>
    </location>
</feature>
<dbReference type="SUPFAM" id="SSF47616">
    <property type="entry name" value="GST C-terminal domain-like"/>
    <property type="match status" value="1"/>
</dbReference>
<keyword evidence="5" id="KW-1185">Reference proteome</keyword>
<evidence type="ECO:0000259" key="3">
    <source>
        <dbReference type="PROSITE" id="PS50405"/>
    </source>
</evidence>
<feature type="compositionally biased region" description="Low complexity" evidence="1">
    <location>
        <begin position="1"/>
        <end position="12"/>
    </location>
</feature>
<feature type="domain" description="GST C-terminal" evidence="3">
    <location>
        <begin position="1030"/>
        <end position="1161"/>
    </location>
</feature>
<dbReference type="Gene3D" id="3.40.30.10">
    <property type="entry name" value="Glutaredoxin"/>
    <property type="match status" value="1"/>
</dbReference>
<dbReference type="PANTHER" id="PTHR42345:SF1">
    <property type="entry name" value="VTC DOMAIN-CONTAINING PROTEIN"/>
    <property type="match status" value="1"/>
</dbReference>
<dbReference type="InParanoid" id="A0A3N4L6U2"/>
<reference evidence="4 5" key="1">
    <citation type="journal article" date="2018" name="Nat. Ecol. Evol.">
        <title>Pezizomycetes genomes reveal the molecular basis of ectomycorrhizal truffle lifestyle.</title>
        <authorList>
            <person name="Murat C."/>
            <person name="Payen T."/>
            <person name="Noel B."/>
            <person name="Kuo A."/>
            <person name="Morin E."/>
            <person name="Chen J."/>
            <person name="Kohler A."/>
            <person name="Krizsan K."/>
            <person name="Balestrini R."/>
            <person name="Da Silva C."/>
            <person name="Montanini B."/>
            <person name="Hainaut M."/>
            <person name="Levati E."/>
            <person name="Barry K.W."/>
            <person name="Belfiori B."/>
            <person name="Cichocki N."/>
            <person name="Clum A."/>
            <person name="Dockter R.B."/>
            <person name="Fauchery L."/>
            <person name="Guy J."/>
            <person name="Iotti M."/>
            <person name="Le Tacon F."/>
            <person name="Lindquist E.A."/>
            <person name="Lipzen A."/>
            <person name="Malagnac F."/>
            <person name="Mello A."/>
            <person name="Molinier V."/>
            <person name="Miyauchi S."/>
            <person name="Poulain J."/>
            <person name="Riccioni C."/>
            <person name="Rubini A."/>
            <person name="Sitrit Y."/>
            <person name="Splivallo R."/>
            <person name="Traeger S."/>
            <person name="Wang M."/>
            <person name="Zifcakova L."/>
            <person name="Wipf D."/>
            <person name="Zambonelli A."/>
            <person name="Paolocci F."/>
            <person name="Nowrousian M."/>
            <person name="Ottonello S."/>
            <person name="Baldrian P."/>
            <person name="Spatafora J.W."/>
            <person name="Henrissat B."/>
            <person name="Nagy L.G."/>
            <person name="Aury J.M."/>
            <person name="Wincker P."/>
            <person name="Grigoriev I.V."/>
            <person name="Bonfante P."/>
            <person name="Martin F.M."/>
        </authorList>
    </citation>
    <scope>NUCLEOTIDE SEQUENCE [LARGE SCALE GENOMIC DNA]</scope>
    <source>
        <strain evidence="4 5">CCBAS932</strain>
    </source>
</reference>
<dbReference type="PROSITE" id="PS50404">
    <property type="entry name" value="GST_NTER"/>
    <property type="match status" value="1"/>
</dbReference>
<evidence type="ECO:0000313" key="5">
    <source>
        <dbReference type="Proteomes" id="UP000277580"/>
    </source>
</evidence>
<dbReference type="InterPro" id="IPR004045">
    <property type="entry name" value="Glutathione_S-Trfase_N"/>
</dbReference>
<dbReference type="OrthoDB" id="6493944at2759"/>
<dbReference type="AlphaFoldDB" id="A0A3N4L6U2"/>
<dbReference type="SUPFAM" id="SSF52833">
    <property type="entry name" value="Thioredoxin-like"/>
    <property type="match status" value="1"/>
</dbReference>
<evidence type="ECO:0000313" key="4">
    <source>
        <dbReference type="EMBL" id="RPB17202.1"/>
    </source>
</evidence>
<feature type="region of interest" description="Disordered" evidence="1">
    <location>
        <begin position="108"/>
        <end position="193"/>
    </location>
</feature>
<feature type="domain" description="GST N-terminal" evidence="2">
    <location>
        <begin position="944"/>
        <end position="1024"/>
    </location>
</feature>
<dbReference type="Pfam" id="PF13417">
    <property type="entry name" value="GST_N_3"/>
    <property type="match status" value="1"/>
</dbReference>
<dbReference type="Gene3D" id="1.20.1050.10">
    <property type="match status" value="1"/>
</dbReference>
<dbReference type="SFLD" id="SFLDS00019">
    <property type="entry name" value="Glutathione_Transferase_(cytos"/>
    <property type="match status" value="1"/>
</dbReference>
<dbReference type="STRING" id="1392247.A0A3N4L6U2"/>
<feature type="compositionally biased region" description="Polar residues" evidence="1">
    <location>
        <begin position="27"/>
        <end position="36"/>
    </location>
</feature>
<evidence type="ECO:0008006" key="6">
    <source>
        <dbReference type="Google" id="ProtNLM"/>
    </source>
</evidence>
<dbReference type="SFLD" id="SFLDG00358">
    <property type="entry name" value="Main_(cytGST)"/>
    <property type="match status" value="1"/>
</dbReference>
<dbReference type="CDD" id="cd00570">
    <property type="entry name" value="GST_N_family"/>
    <property type="match status" value="1"/>
</dbReference>
<dbReference type="PROSITE" id="PS50405">
    <property type="entry name" value="GST_CTER"/>
    <property type="match status" value="1"/>
</dbReference>
<dbReference type="Proteomes" id="UP000277580">
    <property type="component" value="Unassembled WGS sequence"/>
</dbReference>
<dbReference type="InterPro" id="IPR040079">
    <property type="entry name" value="Glutathione_S-Trfase"/>
</dbReference>
<organism evidence="4 5">
    <name type="scientific">Morchella conica CCBAS932</name>
    <dbReference type="NCBI Taxonomy" id="1392247"/>
    <lineage>
        <taxon>Eukaryota</taxon>
        <taxon>Fungi</taxon>
        <taxon>Dikarya</taxon>
        <taxon>Ascomycota</taxon>
        <taxon>Pezizomycotina</taxon>
        <taxon>Pezizomycetes</taxon>
        <taxon>Pezizales</taxon>
        <taxon>Morchellaceae</taxon>
        <taxon>Morchella</taxon>
    </lineage>
</organism>
<feature type="compositionally biased region" description="Low complexity" evidence="1">
    <location>
        <begin position="213"/>
        <end position="231"/>
    </location>
</feature>
<feature type="region of interest" description="Disordered" evidence="1">
    <location>
        <begin position="1"/>
        <end position="53"/>
    </location>
</feature>
<name>A0A3N4L6U2_9PEZI</name>
<dbReference type="InterPro" id="IPR036282">
    <property type="entry name" value="Glutathione-S-Trfase_C_sf"/>
</dbReference>
<dbReference type="InterPro" id="IPR036249">
    <property type="entry name" value="Thioredoxin-like_sf"/>
</dbReference>
<gene>
    <name evidence="4" type="ORF">P167DRAFT_569683</name>
</gene>